<feature type="domain" description="Helix-turn-helix" evidence="1">
    <location>
        <begin position="19"/>
        <end position="69"/>
    </location>
</feature>
<evidence type="ECO:0000259" key="1">
    <source>
        <dbReference type="Pfam" id="PF12728"/>
    </source>
</evidence>
<dbReference type="InterPro" id="IPR041657">
    <property type="entry name" value="HTH_17"/>
</dbReference>
<gene>
    <name evidence="2" type="ORF">METZ01_LOCUS370073</name>
</gene>
<dbReference type="EMBL" id="UINC01133972">
    <property type="protein sequence ID" value="SVD17219.1"/>
    <property type="molecule type" value="Genomic_DNA"/>
</dbReference>
<evidence type="ECO:0000313" key="2">
    <source>
        <dbReference type="EMBL" id="SVD17219.1"/>
    </source>
</evidence>
<accession>A0A382T4Z1</accession>
<dbReference type="AlphaFoldDB" id="A0A382T4Z1"/>
<proteinExistence type="predicted"/>
<reference evidence="2" key="1">
    <citation type="submission" date="2018-05" db="EMBL/GenBank/DDBJ databases">
        <authorList>
            <person name="Lanie J.A."/>
            <person name="Ng W.-L."/>
            <person name="Kazmierczak K.M."/>
            <person name="Andrzejewski T.M."/>
            <person name="Davidsen T.M."/>
            <person name="Wayne K.J."/>
            <person name="Tettelin H."/>
            <person name="Glass J.I."/>
            <person name="Rusch D."/>
            <person name="Podicherti R."/>
            <person name="Tsui H.-C.T."/>
            <person name="Winkler M.E."/>
        </authorList>
    </citation>
    <scope>NUCLEOTIDE SEQUENCE</scope>
</reference>
<organism evidence="2">
    <name type="scientific">marine metagenome</name>
    <dbReference type="NCBI Taxonomy" id="408172"/>
    <lineage>
        <taxon>unclassified sequences</taxon>
        <taxon>metagenomes</taxon>
        <taxon>ecological metagenomes</taxon>
    </lineage>
</organism>
<protein>
    <recommendedName>
        <fullName evidence="1">Helix-turn-helix domain-containing protein</fullName>
    </recommendedName>
</protein>
<dbReference type="Pfam" id="PF12728">
    <property type="entry name" value="HTH_17"/>
    <property type="match status" value="1"/>
</dbReference>
<name>A0A382T4Z1_9ZZZZ</name>
<sequence length="80" mass="9332">MIKVVYEVIQEKQNSIPQVYTIPEVAEILKCKTKTIEGHLYGARDLSYLKVGREVRIRVKDLNEFLENRLTPCVKVRSLK</sequence>